<evidence type="ECO:0000313" key="2">
    <source>
        <dbReference type="EMBL" id="PIN20428.1"/>
    </source>
</evidence>
<keyword evidence="1" id="KW-1133">Transmembrane helix</keyword>
<reference evidence="3" key="1">
    <citation type="journal article" date="2018" name="Gigascience">
        <title>Genome assembly of the Pink Ipe (Handroanthus impetiginosus, Bignoniaceae), a highly valued, ecologically keystone Neotropical timber forest tree.</title>
        <authorList>
            <person name="Silva-Junior O.B."/>
            <person name="Grattapaglia D."/>
            <person name="Novaes E."/>
            <person name="Collevatti R.G."/>
        </authorList>
    </citation>
    <scope>NUCLEOTIDE SEQUENCE [LARGE SCALE GENOMIC DNA]</scope>
    <source>
        <strain evidence="3">cv. UFG-1</strain>
    </source>
</reference>
<comment type="caution">
    <text evidence="2">The sequence shown here is derived from an EMBL/GenBank/DDBJ whole genome shotgun (WGS) entry which is preliminary data.</text>
</comment>
<keyword evidence="3" id="KW-1185">Reference proteome</keyword>
<evidence type="ECO:0000313" key="3">
    <source>
        <dbReference type="Proteomes" id="UP000231279"/>
    </source>
</evidence>
<organism evidence="2 3">
    <name type="scientific">Handroanthus impetiginosus</name>
    <dbReference type="NCBI Taxonomy" id="429701"/>
    <lineage>
        <taxon>Eukaryota</taxon>
        <taxon>Viridiplantae</taxon>
        <taxon>Streptophyta</taxon>
        <taxon>Embryophyta</taxon>
        <taxon>Tracheophyta</taxon>
        <taxon>Spermatophyta</taxon>
        <taxon>Magnoliopsida</taxon>
        <taxon>eudicotyledons</taxon>
        <taxon>Gunneridae</taxon>
        <taxon>Pentapetalae</taxon>
        <taxon>asterids</taxon>
        <taxon>lamiids</taxon>
        <taxon>Lamiales</taxon>
        <taxon>Bignoniaceae</taxon>
        <taxon>Crescentiina</taxon>
        <taxon>Tabebuia alliance</taxon>
        <taxon>Handroanthus</taxon>
    </lineage>
</organism>
<sequence length="134" mass="15933">MINHKKRGESDKSFSFPFPFCSCKFIFTLHPFPHFFRLSLSAPSKNLQKYHILKLNEITLRHINFPLIITTIIINIYIYIYMHLFLVYYTRYITPKNHADYYAAKPYYNAAGSSICIFSYSLKTIKQSEKKKND</sequence>
<protein>
    <submittedName>
        <fullName evidence="2">Uncharacterized protein</fullName>
    </submittedName>
</protein>
<dbReference type="AlphaFoldDB" id="A0A2G9HSC1"/>
<accession>A0A2G9HSC1</accession>
<proteinExistence type="predicted"/>
<feature type="transmembrane region" description="Helical" evidence="1">
    <location>
        <begin position="63"/>
        <end position="86"/>
    </location>
</feature>
<keyword evidence="1" id="KW-0472">Membrane</keyword>
<gene>
    <name evidence="2" type="ORF">CDL12_06898</name>
</gene>
<dbReference type="EMBL" id="NKXS01001132">
    <property type="protein sequence ID" value="PIN20428.1"/>
    <property type="molecule type" value="Genomic_DNA"/>
</dbReference>
<name>A0A2G9HSC1_9LAMI</name>
<keyword evidence="1" id="KW-0812">Transmembrane</keyword>
<evidence type="ECO:0000256" key="1">
    <source>
        <dbReference type="SAM" id="Phobius"/>
    </source>
</evidence>
<dbReference type="Proteomes" id="UP000231279">
    <property type="component" value="Unassembled WGS sequence"/>
</dbReference>